<reference evidence="1 2" key="2">
    <citation type="submission" date="2017-09" db="EMBL/GenBank/DDBJ databases">
        <title>The genome of whitefly Bemisia tabaci, a global crop pest, provides novel insights into virus transmission, host adaptation and insecticide resistance.</title>
        <authorList>
            <person name="Kaur N."/>
            <person name="Kliot A."/>
            <person name="Pinheiro P.V."/>
            <person name="Luan J."/>
            <person name="Zheng Y."/>
            <person name="Liu W."/>
            <person name="Sun H."/>
            <person name="Yang X."/>
            <person name="Xu Y."/>
            <person name="Luo Y."/>
            <person name="Kruse A."/>
            <person name="Fisher T.W."/>
            <person name="Nelson D.R."/>
            <person name="Elimelech M."/>
            <person name="MacCoss M."/>
            <person name="Johnson R."/>
            <person name="Cohen E."/>
            <person name="Hunter W.B."/>
            <person name="Brown J.K."/>
            <person name="Jander G."/>
            <person name="Cilia M."/>
            <person name="Douglas A.E."/>
            <person name="Ghanim M."/>
            <person name="Simmons A.M."/>
            <person name="Wintermantel W.M."/>
            <person name="Ling K.-S."/>
            <person name="Fei Z."/>
        </authorList>
    </citation>
    <scope>NUCLEOTIDE SEQUENCE [LARGE SCALE GENOMIC DNA]</scope>
    <source>
        <strain evidence="1 2">MEAM1</strain>
    </source>
</reference>
<dbReference type="Proteomes" id="UP000216438">
    <property type="component" value="Chromosome"/>
</dbReference>
<protein>
    <submittedName>
        <fullName evidence="1">Uncharacterized protein</fullName>
    </submittedName>
</protein>
<accession>A0A249DWN7</accession>
<dbReference type="AlphaFoldDB" id="A0A249DWN7"/>
<name>A0A249DWN7_9ENTR</name>
<proteinExistence type="predicted"/>
<reference evidence="2" key="1">
    <citation type="submission" date="2016-06" db="EMBL/GenBank/DDBJ databases">
        <authorList>
            <person name="Chen W."/>
            <person name="Hasegawa D.K."/>
        </authorList>
    </citation>
    <scope>NUCLEOTIDE SEQUENCE [LARGE SCALE GENOMIC DNA]</scope>
    <source>
        <strain evidence="2">MEAM1</strain>
    </source>
</reference>
<sequence length="90" mass="9960">MRPLVCQSVSSSADLSGTPVEAGHVVGKADFIEINQGFSLLLIAAYFLPEQVPPLSLPWGNADFFIGQTLYFQRSQNGFRAHCENGWRFL</sequence>
<evidence type="ECO:0000313" key="1">
    <source>
        <dbReference type="EMBL" id="ASX25665.1"/>
    </source>
</evidence>
<gene>
    <name evidence="1" type="ORF">BA171_00305</name>
</gene>
<dbReference type="EMBL" id="CP016303">
    <property type="protein sequence ID" value="ASX25665.1"/>
    <property type="molecule type" value="Genomic_DNA"/>
</dbReference>
<organism evidence="1 2">
    <name type="scientific">Candidatus Hamiltonella defensa</name>
    <name type="common">Bemisia tabaci</name>
    <dbReference type="NCBI Taxonomy" id="672795"/>
    <lineage>
        <taxon>Bacteria</taxon>
        <taxon>Pseudomonadati</taxon>
        <taxon>Pseudomonadota</taxon>
        <taxon>Gammaproteobacteria</taxon>
        <taxon>Enterobacterales</taxon>
        <taxon>Enterobacteriaceae</taxon>
        <taxon>aphid secondary symbionts</taxon>
        <taxon>Candidatus Williamhamiltonella</taxon>
    </lineage>
</organism>
<evidence type="ECO:0000313" key="2">
    <source>
        <dbReference type="Proteomes" id="UP000216438"/>
    </source>
</evidence>